<evidence type="ECO:0000313" key="2">
    <source>
        <dbReference type="EMBL" id="PAV22567.1"/>
    </source>
</evidence>
<feature type="region of interest" description="Disordered" evidence="1">
    <location>
        <begin position="218"/>
        <end position="239"/>
    </location>
</feature>
<dbReference type="EMBL" id="NBII01000002">
    <property type="protein sequence ID" value="PAV22567.1"/>
    <property type="molecule type" value="Genomic_DNA"/>
</dbReference>
<dbReference type="AlphaFoldDB" id="A0A286USK4"/>
<feature type="compositionally biased region" description="Basic and acidic residues" evidence="1">
    <location>
        <begin position="218"/>
        <end position="230"/>
    </location>
</feature>
<sequence>MMQRDYEIGDRSSCLSPATHIHKVHKSEPPPQSGSTVNNNESDIYATRKASSGQKIKEKTCDRPRIVRRTRSCARNISKVPSTISSSISWNCDIHNESLITPDISMQLDHVVAFHQQVSPSVFHPDNFSSFVVESDIPESRSSNISYFTDLQLYSPDPSGTVASDPFTSVDNESLCESENSSFTGGHQVIVLSRPHFEYNLSKDNSYPSKMDELAIDRDSRTQDQSHQDQRPNTASHLNESESINYGCSKEHFFDNPHPKSDDSKIHLTRNTINMNNRTWTLQNDLISSFRLLAASKRNEYSILIWIHCDQTSTYKCLYSKTKSTPATSLLKVDL</sequence>
<name>A0A286USK4_9AGAM</name>
<reference evidence="2 3" key="1">
    <citation type="journal article" date="2017" name="Mol. Ecol.">
        <title>Comparative and population genomic landscape of Phellinus noxius: A hypervariable fungus causing root rot in trees.</title>
        <authorList>
            <person name="Chung C.L."/>
            <person name="Lee T.J."/>
            <person name="Akiba M."/>
            <person name="Lee H.H."/>
            <person name="Kuo T.H."/>
            <person name="Liu D."/>
            <person name="Ke H.M."/>
            <person name="Yokoi T."/>
            <person name="Roa M.B."/>
            <person name="Lu M.J."/>
            <person name="Chang Y.Y."/>
            <person name="Ann P.J."/>
            <person name="Tsai J.N."/>
            <person name="Chen C.Y."/>
            <person name="Tzean S.S."/>
            <person name="Ota Y."/>
            <person name="Hattori T."/>
            <person name="Sahashi N."/>
            <person name="Liou R.F."/>
            <person name="Kikuchi T."/>
            <person name="Tsai I.J."/>
        </authorList>
    </citation>
    <scope>NUCLEOTIDE SEQUENCE [LARGE SCALE GENOMIC DNA]</scope>
    <source>
        <strain evidence="2 3">FFPRI411160</strain>
    </source>
</reference>
<keyword evidence="3" id="KW-1185">Reference proteome</keyword>
<dbReference type="Proteomes" id="UP000217199">
    <property type="component" value="Unassembled WGS sequence"/>
</dbReference>
<dbReference type="OrthoDB" id="3269893at2759"/>
<evidence type="ECO:0000313" key="3">
    <source>
        <dbReference type="Proteomes" id="UP000217199"/>
    </source>
</evidence>
<feature type="region of interest" description="Disordered" evidence="1">
    <location>
        <begin position="21"/>
        <end position="40"/>
    </location>
</feature>
<accession>A0A286USK4</accession>
<proteinExistence type="predicted"/>
<organism evidence="2 3">
    <name type="scientific">Pyrrhoderma noxium</name>
    <dbReference type="NCBI Taxonomy" id="2282107"/>
    <lineage>
        <taxon>Eukaryota</taxon>
        <taxon>Fungi</taxon>
        <taxon>Dikarya</taxon>
        <taxon>Basidiomycota</taxon>
        <taxon>Agaricomycotina</taxon>
        <taxon>Agaricomycetes</taxon>
        <taxon>Hymenochaetales</taxon>
        <taxon>Hymenochaetaceae</taxon>
        <taxon>Pyrrhoderma</taxon>
    </lineage>
</organism>
<evidence type="ECO:0000256" key="1">
    <source>
        <dbReference type="SAM" id="MobiDB-lite"/>
    </source>
</evidence>
<protein>
    <submittedName>
        <fullName evidence="2">Uncharacterized protein</fullName>
    </submittedName>
</protein>
<comment type="caution">
    <text evidence="2">The sequence shown here is derived from an EMBL/GenBank/DDBJ whole genome shotgun (WGS) entry which is preliminary data.</text>
</comment>
<dbReference type="InParanoid" id="A0A286USK4"/>
<gene>
    <name evidence="2" type="ORF">PNOK_0252400</name>
</gene>